<evidence type="ECO:0000313" key="2">
    <source>
        <dbReference type="EMBL" id="OZC03223.1"/>
    </source>
</evidence>
<keyword evidence="1" id="KW-0732">Signal</keyword>
<evidence type="ECO:0000313" key="3">
    <source>
        <dbReference type="Proteomes" id="UP000216446"/>
    </source>
</evidence>
<dbReference type="Proteomes" id="UP000216446">
    <property type="component" value="Unassembled WGS sequence"/>
</dbReference>
<dbReference type="AlphaFoldDB" id="A0A259TZL9"/>
<feature type="signal peptide" evidence="1">
    <location>
        <begin position="1"/>
        <end position="23"/>
    </location>
</feature>
<reference evidence="2 3" key="1">
    <citation type="submission" date="2016-11" db="EMBL/GenBank/DDBJ databases">
        <title>Study of marine rhodopsin-containing bacteria.</title>
        <authorList>
            <person name="Yoshizawa S."/>
            <person name="Kumagai Y."/>
            <person name="Kogure K."/>
        </authorList>
    </citation>
    <scope>NUCLEOTIDE SEQUENCE [LARGE SCALE GENOMIC DNA]</scope>
    <source>
        <strain evidence="2 3">SG-29</strain>
    </source>
</reference>
<dbReference type="GO" id="GO:0048038">
    <property type="term" value="F:quinone binding"/>
    <property type="evidence" value="ECO:0007669"/>
    <property type="project" value="InterPro"/>
</dbReference>
<organism evidence="2 3">
    <name type="scientific">Rubricoccus marinus</name>
    <dbReference type="NCBI Taxonomy" id="716817"/>
    <lineage>
        <taxon>Bacteria</taxon>
        <taxon>Pseudomonadati</taxon>
        <taxon>Rhodothermota</taxon>
        <taxon>Rhodothermia</taxon>
        <taxon>Rhodothermales</taxon>
        <taxon>Rubricoccaceae</taxon>
        <taxon>Rubricoccus</taxon>
    </lineage>
</organism>
<dbReference type="GO" id="GO:0005507">
    <property type="term" value="F:copper ion binding"/>
    <property type="evidence" value="ECO:0007669"/>
    <property type="project" value="InterPro"/>
</dbReference>
<dbReference type="InParanoid" id="A0A259TZL9"/>
<proteinExistence type="predicted"/>
<dbReference type="InterPro" id="IPR026444">
    <property type="entry name" value="Secre_tail"/>
</dbReference>
<dbReference type="EMBL" id="MQWB01000001">
    <property type="protein sequence ID" value="OZC03223.1"/>
    <property type="molecule type" value="Genomic_DNA"/>
</dbReference>
<keyword evidence="3" id="KW-1185">Reference proteome</keyword>
<dbReference type="OrthoDB" id="2985529at2"/>
<dbReference type="GO" id="GO:0009308">
    <property type="term" value="P:amine metabolic process"/>
    <property type="evidence" value="ECO:0007669"/>
    <property type="project" value="InterPro"/>
</dbReference>
<evidence type="ECO:0000256" key="1">
    <source>
        <dbReference type="SAM" id="SignalP"/>
    </source>
</evidence>
<comment type="caution">
    <text evidence="2">The sequence shown here is derived from an EMBL/GenBank/DDBJ whole genome shotgun (WGS) entry which is preliminary data.</text>
</comment>
<dbReference type="GO" id="GO:0008131">
    <property type="term" value="F:primary methylamine oxidase activity"/>
    <property type="evidence" value="ECO:0007669"/>
    <property type="project" value="InterPro"/>
</dbReference>
<evidence type="ECO:0008006" key="4">
    <source>
        <dbReference type="Google" id="ProtNLM"/>
    </source>
</evidence>
<gene>
    <name evidence="2" type="ORF">BSZ36_09695</name>
</gene>
<feature type="chain" id="PRO_5011971951" description="Secretion system C-terminal sorting domain-containing protein" evidence="1">
    <location>
        <begin position="24"/>
        <end position="480"/>
    </location>
</feature>
<name>A0A259TZL9_9BACT</name>
<dbReference type="RefSeq" id="WP_094548346.1">
    <property type="nucleotide sequence ID" value="NZ_MQWB01000001.1"/>
</dbReference>
<dbReference type="SUPFAM" id="SSF49998">
    <property type="entry name" value="Amine oxidase catalytic domain"/>
    <property type="match status" value="1"/>
</dbReference>
<dbReference type="InterPro" id="IPR036460">
    <property type="entry name" value="Cu_amine_oxidase_C_sf"/>
</dbReference>
<protein>
    <recommendedName>
        <fullName evidence="4">Secretion system C-terminal sorting domain-containing protein</fullName>
    </recommendedName>
</protein>
<dbReference type="Gene3D" id="2.70.98.20">
    <property type="entry name" value="Copper amine oxidase, catalytic domain"/>
    <property type="match status" value="1"/>
</dbReference>
<accession>A0A259TZL9</accession>
<dbReference type="NCBIfam" id="TIGR04183">
    <property type="entry name" value="Por_Secre_tail"/>
    <property type="match status" value="1"/>
</dbReference>
<sequence>MTKTLSFLAAALLFLALAPEAQAQVAATDLNCTTNSRSGDPRAAPNGHISWPADDPVWEFDFLRPGNSTTQDGTGLEIRDVYYDGRLVMKKGNVPVLNVEYDPGAGGCGCFRDWQYDESSFIADGVDPQNTCFAQSTPGDVQTTCEYVNRPTCDPRVTNPNASGYCGESPYPQNFGFEGVAVEDYGDELVLTMHTSAGWYRYRMKWHFYLDGRIWPEYSFAAGRATCTEKGHRHHAYWRFDFDLEGTPNNDIVREHNAAGVVMQFDREADRTWGNPADGVYWTVEDAQTRKGYGIYPSDEDLKLPIDAFSKTDALVLQYDATEMDDGSVGCAIDYQSEQNNESIVGEDIVFWYRSSALHQAGNPWECDIVGPELRPLTFGVAGEPQPATTADNGFRLDTAGPNPFTPFTSVRFQIPEAGSVVLDLYDSLGRKVQTLFEGDVAGQRDETVRINGFGLPSGTYTVRLSSGGQQATTRVVLVR</sequence>